<evidence type="ECO:0000313" key="16">
    <source>
        <dbReference type="EMBL" id="KII67334.1"/>
    </source>
</evidence>
<dbReference type="CDD" id="cd00207">
    <property type="entry name" value="fer2"/>
    <property type="match status" value="1"/>
</dbReference>
<evidence type="ECO:0000256" key="1">
    <source>
        <dbReference type="ARBA" id="ARBA00001966"/>
    </source>
</evidence>
<dbReference type="InterPro" id="IPR006963">
    <property type="entry name" value="Mopterin_OxRdtase_4Fe-4S_dom"/>
</dbReference>
<dbReference type="InterPro" id="IPR010228">
    <property type="entry name" value="NADH_UbQ_OxRdtase_Gsu"/>
</dbReference>
<dbReference type="InterPro" id="IPR015405">
    <property type="entry name" value="NDUFS1-like_C"/>
</dbReference>
<dbReference type="PROSITE" id="PS51085">
    <property type="entry name" value="2FE2S_FER_2"/>
    <property type="match status" value="1"/>
</dbReference>
<evidence type="ECO:0000256" key="8">
    <source>
        <dbReference type="ARBA" id="ARBA00023014"/>
    </source>
</evidence>
<dbReference type="PROSITE" id="PS00641">
    <property type="entry name" value="COMPLEX1_75K_1"/>
    <property type="match status" value="1"/>
</dbReference>
<dbReference type="GO" id="GO:0046872">
    <property type="term" value="F:metal ion binding"/>
    <property type="evidence" value="ECO:0007669"/>
    <property type="project" value="UniProtKB-KW"/>
</dbReference>
<reference evidence="16 17" key="1">
    <citation type="journal article" date="2014" name="Genome Biol. Evol.">
        <title>The genome of the myxosporean Thelohanellus kitauei shows adaptations to nutrient acquisition within its fish host.</title>
        <authorList>
            <person name="Yang Y."/>
            <person name="Xiong J."/>
            <person name="Zhou Z."/>
            <person name="Huo F."/>
            <person name="Miao W."/>
            <person name="Ran C."/>
            <person name="Liu Y."/>
            <person name="Zhang J."/>
            <person name="Feng J."/>
            <person name="Wang M."/>
            <person name="Wang M."/>
            <person name="Wang L."/>
            <person name="Yao B."/>
        </authorList>
    </citation>
    <scope>NUCLEOTIDE SEQUENCE [LARGE SCALE GENOMIC DNA]</scope>
    <source>
        <strain evidence="16">Wuqing</strain>
    </source>
</reference>
<keyword evidence="8" id="KW-0411">Iron-sulfur</keyword>
<evidence type="ECO:0000256" key="5">
    <source>
        <dbReference type="ARBA" id="ARBA00022723"/>
    </source>
</evidence>
<dbReference type="Proteomes" id="UP000031668">
    <property type="component" value="Unassembled WGS sequence"/>
</dbReference>
<dbReference type="Gene3D" id="3.10.20.740">
    <property type="match status" value="1"/>
</dbReference>
<evidence type="ECO:0000259" key="15">
    <source>
        <dbReference type="PROSITE" id="PS51839"/>
    </source>
</evidence>
<dbReference type="Pfam" id="PF22117">
    <property type="entry name" value="Fer4_Nqo3"/>
    <property type="match status" value="1"/>
</dbReference>
<accession>A0A0C2IPC3</accession>
<dbReference type="GO" id="GO:0005743">
    <property type="term" value="C:mitochondrial inner membrane"/>
    <property type="evidence" value="ECO:0007669"/>
    <property type="project" value="UniProtKB-ARBA"/>
</dbReference>
<dbReference type="SUPFAM" id="SSF54862">
    <property type="entry name" value="4Fe-4S ferredoxins"/>
    <property type="match status" value="1"/>
</dbReference>
<dbReference type="Pfam" id="PF22151">
    <property type="entry name" value="Fer4_NDSU1"/>
    <property type="match status" value="1"/>
</dbReference>
<dbReference type="PANTHER" id="PTHR43105">
    <property type="entry name" value="RESPIRATORY NITRATE REDUCTASE"/>
    <property type="match status" value="1"/>
</dbReference>
<name>A0A0C2IPC3_THEKT</name>
<dbReference type="InterPro" id="IPR019574">
    <property type="entry name" value="NADH_UbQ_OxRdtase_Gsu_4Fe4S-bd"/>
</dbReference>
<evidence type="ECO:0000259" key="14">
    <source>
        <dbReference type="PROSITE" id="PS51669"/>
    </source>
</evidence>
<dbReference type="Pfam" id="PF09326">
    <property type="entry name" value="NADH_dhqG_C"/>
    <property type="match status" value="1"/>
</dbReference>
<evidence type="ECO:0000313" key="17">
    <source>
        <dbReference type="Proteomes" id="UP000031668"/>
    </source>
</evidence>
<dbReference type="Gene3D" id="3.30.200.210">
    <property type="match status" value="1"/>
</dbReference>
<protein>
    <recommendedName>
        <fullName evidence="3">NADH-ubiquinone oxidoreductase 75 kDa subunit, mitochondrial</fullName>
    </recommendedName>
</protein>
<dbReference type="AlphaFoldDB" id="A0A0C2IPC3"/>
<dbReference type="InterPro" id="IPR000283">
    <property type="entry name" value="NADH_UbQ_OxRdtase_75kDa_su_CS"/>
</dbReference>
<dbReference type="FunFam" id="3.10.20.740:FF:000001">
    <property type="entry name" value="NADH-quinone oxidoreductase subunit G"/>
    <property type="match status" value="1"/>
</dbReference>
<evidence type="ECO:0000256" key="4">
    <source>
        <dbReference type="ARBA" id="ARBA00022485"/>
    </source>
</evidence>
<dbReference type="InterPro" id="IPR050123">
    <property type="entry name" value="Prok_molybdopt-oxidoreductase"/>
</dbReference>
<gene>
    <name evidence="16" type="ORF">RF11_07640</name>
</gene>
<keyword evidence="6" id="KW-1278">Translocase</keyword>
<dbReference type="GO" id="GO:0045271">
    <property type="term" value="C:respiratory chain complex I"/>
    <property type="evidence" value="ECO:0007669"/>
    <property type="project" value="UniProtKB-ARBA"/>
</dbReference>
<dbReference type="SMART" id="SM00929">
    <property type="entry name" value="NADH-G_4Fe-4S_3"/>
    <property type="match status" value="1"/>
</dbReference>
<dbReference type="NCBIfam" id="TIGR01973">
    <property type="entry name" value="NuoG"/>
    <property type="match status" value="1"/>
</dbReference>
<dbReference type="GO" id="GO:0016651">
    <property type="term" value="F:oxidoreductase activity, acting on NAD(P)H"/>
    <property type="evidence" value="ECO:0007669"/>
    <property type="project" value="InterPro"/>
</dbReference>
<dbReference type="Pfam" id="PF00384">
    <property type="entry name" value="Molybdopterin"/>
    <property type="match status" value="1"/>
</dbReference>
<dbReference type="GO" id="GO:0051539">
    <property type="term" value="F:4 iron, 4 sulfur cluster binding"/>
    <property type="evidence" value="ECO:0007669"/>
    <property type="project" value="UniProtKB-KW"/>
</dbReference>
<comment type="catalytic activity">
    <reaction evidence="11">
        <text>a ubiquinone + NADH + 5 H(+)(in) = a ubiquinol + NAD(+) + 4 H(+)(out)</text>
        <dbReference type="Rhea" id="RHEA:29091"/>
        <dbReference type="Rhea" id="RHEA-COMP:9565"/>
        <dbReference type="Rhea" id="RHEA-COMP:9566"/>
        <dbReference type="ChEBI" id="CHEBI:15378"/>
        <dbReference type="ChEBI" id="CHEBI:16389"/>
        <dbReference type="ChEBI" id="CHEBI:17976"/>
        <dbReference type="ChEBI" id="CHEBI:57540"/>
        <dbReference type="ChEBI" id="CHEBI:57945"/>
        <dbReference type="EC" id="7.1.1.2"/>
    </reaction>
</comment>
<dbReference type="InterPro" id="IPR054351">
    <property type="entry name" value="NADH_UbQ_OxRdtase_ferredoxin"/>
</dbReference>
<keyword evidence="16" id="KW-0830">Ubiquinone</keyword>
<comment type="caution">
    <text evidence="16">The sequence shown here is derived from an EMBL/GenBank/DDBJ whole genome shotgun (WGS) entry which is preliminary data.</text>
</comment>
<dbReference type="OMA" id="QAMAYGV"/>
<evidence type="ECO:0000256" key="12">
    <source>
        <dbReference type="RuleBase" id="RU004523"/>
    </source>
</evidence>
<dbReference type="InterPro" id="IPR001041">
    <property type="entry name" value="2Fe-2S_ferredoxin-type"/>
</dbReference>
<dbReference type="EMBL" id="JWZT01003221">
    <property type="protein sequence ID" value="KII67334.1"/>
    <property type="molecule type" value="Genomic_DNA"/>
</dbReference>
<keyword evidence="4" id="KW-0004">4Fe-4S</keyword>
<dbReference type="FunFam" id="3.30.200.210:FF:000002">
    <property type="entry name" value="NADH-ubiquinone oxidoreductase 75 kDa subunit"/>
    <property type="match status" value="1"/>
</dbReference>
<dbReference type="Pfam" id="PF13510">
    <property type="entry name" value="Fer2_4"/>
    <property type="match status" value="1"/>
</dbReference>
<dbReference type="OrthoDB" id="10249365at2759"/>
<evidence type="ECO:0000256" key="9">
    <source>
        <dbReference type="ARBA" id="ARBA00023027"/>
    </source>
</evidence>
<proteinExistence type="inferred from homology"/>
<dbReference type="Gene3D" id="3.40.50.740">
    <property type="match status" value="1"/>
</dbReference>
<dbReference type="PANTHER" id="PTHR43105:SF13">
    <property type="entry name" value="NADH-UBIQUINONE OXIDOREDUCTASE 75 KDA SUBUNIT, MITOCHONDRIAL"/>
    <property type="match status" value="1"/>
</dbReference>
<evidence type="ECO:0000256" key="2">
    <source>
        <dbReference type="ARBA" id="ARBA00005404"/>
    </source>
</evidence>
<comment type="cofactor">
    <cofactor evidence="10">
        <name>[2Fe-2S] cluster</name>
        <dbReference type="ChEBI" id="CHEBI:190135"/>
    </cofactor>
</comment>
<dbReference type="GO" id="GO:0008137">
    <property type="term" value="F:NADH dehydrogenase (ubiquinone) activity"/>
    <property type="evidence" value="ECO:0007669"/>
    <property type="project" value="UniProtKB-EC"/>
</dbReference>
<keyword evidence="9" id="KW-0520">NAD</keyword>
<dbReference type="GO" id="GO:0042773">
    <property type="term" value="P:ATP synthesis coupled electron transport"/>
    <property type="evidence" value="ECO:0007669"/>
    <property type="project" value="InterPro"/>
</dbReference>
<keyword evidence="7" id="KW-0408">Iron</keyword>
<dbReference type="Pfam" id="PF10588">
    <property type="entry name" value="NADH-G_4Fe-4S_3"/>
    <property type="match status" value="1"/>
</dbReference>
<feature type="domain" description="4Fe-4S Mo/W bis-MGD-type" evidence="14">
    <location>
        <begin position="301"/>
        <end position="357"/>
    </location>
</feature>
<dbReference type="SUPFAM" id="SSF53706">
    <property type="entry name" value="Formate dehydrogenase/DMSO reductase, domains 1-3"/>
    <property type="match status" value="1"/>
</dbReference>
<evidence type="ECO:0000256" key="7">
    <source>
        <dbReference type="ARBA" id="ARBA00023004"/>
    </source>
</evidence>
<dbReference type="SUPFAM" id="SSF54292">
    <property type="entry name" value="2Fe-2S ferredoxin-like"/>
    <property type="match status" value="1"/>
</dbReference>
<dbReference type="InterPro" id="IPR036010">
    <property type="entry name" value="2Fe-2S_ferredoxin-like_sf"/>
</dbReference>
<dbReference type="FunFam" id="3.30.70.20:FF:000002">
    <property type="entry name" value="NADH-ubiquinone oxidoreductase 75 kDa subunit"/>
    <property type="match status" value="1"/>
</dbReference>
<sequence length="770" mass="85718">MLLLLYTKETKARWRGKAISGSSIAFRQIKTINTIIPGVYKILTPPAAPVCDMLINIVKPIARLHQSMKVGSGPRSMSNSPQGVEISINDQKLTVKPGITIMQAAKQLGIEIPRFCYHEKLSIAGNCRMCLVEVEKIPKPVAACAMPVMNGWKIYTESAMAKKAREGVMEFLLINHPLDCPICDQGGECDLQDQSMASGCDKSRFTESIYSGKRAVEDKNLGPLVKTIMTRCIHCTRCIRFMGEIAGIEDLGTTGRGNDMQIGTYLEKMLKSELSGNIIDVCPVGALTSKPNQFASRPWEMKKYESIDVSDGLGSNIVVGVRTSDVMRILPSPNDEINEDWISDKARFFYDGLKYQRLTVPLVLNDGQLRPTDWLSALKLASSKFFKANKLRSFAIVGQLNEAESLTALRDLFHLNNCENLHTEDKDHPIISSGIDFRSTYVMNSSIQSIDAADVLVLVGINPRYEATVLNARIRKSFLHNNLKVLVIGEKGDLTYPYHYVGADSDSLTSLFNGTHEMTHYLTQAKNPLILLGTNSADKDFGGDLLEKCLTFSNNLSSKLSDKNWKVFCPIQRGAGYVNALDLGYKPGLPLLSDAEFVYLLGTDGRVLKNHQINPNAFIVFQGHHGEYGAQLANLILPGSAFSEKDGTYVNTEGRAQQSCRCITSPGEAREDWKIIKAISDVMGKPLNYSTIRDLRSRMCEIAPHYGRIGEFQPSCFHDLISSIHNDFKQPHFKFLPNRINKLSDFYMTDTISRHSKTMAQCVEDVINRL</sequence>
<comment type="cofactor">
    <cofactor evidence="1">
        <name>[4Fe-4S] cluster</name>
        <dbReference type="ChEBI" id="CHEBI:49883"/>
    </cofactor>
</comment>
<keyword evidence="5" id="KW-0479">Metal-binding</keyword>
<dbReference type="PROSITE" id="PS00642">
    <property type="entry name" value="COMPLEX1_75K_2"/>
    <property type="match status" value="1"/>
</dbReference>
<dbReference type="PROSITE" id="PS00643">
    <property type="entry name" value="COMPLEX1_75K_3"/>
    <property type="match status" value="1"/>
</dbReference>
<dbReference type="Gene3D" id="3.30.70.20">
    <property type="match status" value="1"/>
</dbReference>
<comment type="similarity">
    <text evidence="2 12">Belongs to the complex I 75 kDa subunit family.</text>
</comment>
<dbReference type="PROSITE" id="PS51839">
    <property type="entry name" value="4FE4S_HC3"/>
    <property type="match status" value="1"/>
</dbReference>
<dbReference type="InterPro" id="IPR006656">
    <property type="entry name" value="Mopterin_OxRdtase"/>
</dbReference>
<evidence type="ECO:0000259" key="13">
    <source>
        <dbReference type="PROSITE" id="PS51085"/>
    </source>
</evidence>
<feature type="domain" description="2Fe-2S ferredoxin-type" evidence="13">
    <location>
        <begin position="82"/>
        <end position="160"/>
    </location>
</feature>
<evidence type="ECO:0000256" key="6">
    <source>
        <dbReference type="ARBA" id="ARBA00022967"/>
    </source>
</evidence>
<evidence type="ECO:0000256" key="10">
    <source>
        <dbReference type="ARBA" id="ARBA00034078"/>
    </source>
</evidence>
<feature type="domain" description="4Fe-4S His(Cys)3-ligated-type" evidence="15">
    <location>
        <begin position="160"/>
        <end position="199"/>
    </location>
</feature>
<organism evidence="16 17">
    <name type="scientific">Thelohanellus kitauei</name>
    <name type="common">Myxosporean</name>
    <dbReference type="NCBI Taxonomy" id="669202"/>
    <lineage>
        <taxon>Eukaryota</taxon>
        <taxon>Metazoa</taxon>
        <taxon>Cnidaria</taxon>
        <taxon>Myxozoa</taxon>
        <taxon>Myxosporea</taxon>
        <taxon>Bivalvulida</taxon>
        <taxon>Platysporina</taxon>
        <taxon>Myxobolidae</taxon>
        <taxon>Thelohanellus</taxon>
    </lineage>
</organism>
<evidence type="ECO:0000256" key="11">
    <source>
        <dbReference type="ARBA" id="ARBA00049551"/>
    </source>
</evidence>
<dbReference type="PROSITE" id="PS51669">
    <property type="entry name" value="4FE4S_MOW_BIS_MGD"/>
    <property type="match status" value="1"/>
</dbReference>
<keyword evidence="17" id="KW-1185">Reference proteome</keyword>
<evidence type="ECO:0000256" key="3">
    <source>
        <dbReference type="ARBA" id="ARBA00013888"/>
    </source>
</evidence>